<accession>A0A812BAQ4</accession>
<dbReference type="GO" id="GO:0033588">
    <property type="term" value="C:elongator holoenzyme complex"/>
    <property type="evidence" value="ECO:0007669"/>
    <property type="project" value="InterPro"/>
</dbReference>
<dbReference type="PANTHER" id="PTHR15641">
    <property type="entry name" value="ELONGATOR COMPLEX PROTEIN 5"/>
    <property type="match status" value="1"/>
</dbReference>
<protein>
    <recommendedName>
        <fullName evidence="5">Elongator complex protein 5</fullName>
    </recommendedName>
</protein>
<keyword evidence="7" id="KW-0819">tRNA processing</keyword>
<comment type="caution">
    <text evidence="9">The sequence shown here is derived from an EMBL/GenBank/DDBJ whole genome shotgun (WGS) entry which is preliminary data.</text>
</comment>
<keyword evidence="6" id="KW-0963">Cytoplasm</keyword>
<keyword evidence="10" id="KW-1185">Reference proteome</keyword>
<dbReference type="UniPathway" id="UPA00988"/>
<dbReference type="CDD" id="cd19496">
    <property type="entry name" value="Elp5"/>
    <property type="match status" value="1"/>
</dbReference>
<dbReference type="OrthoDB" id="166907at2759"/>
<evidence type="ECO:0000256" key="7">
    <source>
        <dbReference type="ARBA" id="ARBA00022694"/>
    </source>
</evidence>
<dbReference type="Pfam" id="PF10483">
    <property type="entry name" value="Elong_Iki1"/>
    <property type="match status" value="2"/>
</dbReference>
<evidence type="ECO:0000256" key="2">
    <source>
        <dbReference type="ARBA" id="ARBA00004496"/>
    </source>
</evidence>
<dbReference type="Proteomes" id="UP000597762">
    <property type="component" value="Unassembled WGS sequence"/>
</dbReference>
<dbReference type="GO" id="GO:0002098">
    <property type="term" value="P:tRNA wobble uridine modification"/>
    <property type="evidence" value="ECO:0007669"/>
    <property type="project" value="InterPro"/>
</dbReference>
<evidence type="ECO:0000313" key="10">
    <source>
        <dbReference type="Proteomes" id="UP000597762"/>
    </source>
</evidence>
<dbReference type="InterPro" id="IPR019519">
    <property type="entry name" value="Elp5"/>
</dbReference>
<dbReference type="InterPro" id="IPR027417">
    <property type="entry name" value="P-loop_NTPase"/>
</dbReference>
<evidence type="ECO:0000313" key="9">
    <source>
        <dbReference type="EMBL" id="CAE1175805.1"/>
    </source>
</evidence>
<proteinExistence type="inferred from homology"/>
<sequence>MIENILNGKEQSKIVLIQDTIEESGYPLATCCLKSLSNRFDQIHLLCFDISPQTFKKVLPEETLSHCTFHDFSSDPLGWLENGHVSVKSTDFIHYLQKHPTLRNSCSQGQQIAVMLCSITNLLIHQSPSYTCRLLHRLVDTYTSPFSGVTVGQVVCMVHSDLHGEHLLSQLAYVATSVITLQNNSTSNTFMNCHVLHHRTTGKILQINEQFRLSPTYELKDLMVAKPAAVSVTDEHQPDPTANLTFNLNLTDKEKADRSRQVLPHIKIQNLPQESKTSCEEGEDTIALVYLRKTRNYTFCDTEDGLRIRTQ</sequence>
<comment type="similarity">
    <text evidence="4">Belongs to the ELP5 family.</text>
</comment>
<dbReference type="GO" id="GO:0005634">
    <property type="term" value="C:nucleus"/>
    <property type="evidence" value="ECO:0007669"/>
    <property type="project" value="UniProtKB-SubCell"/>
</dbReference>
<evidence type="ECO:0000256" key="8">
    <source>
        <dbReference type="ARBA" id="ARBA00023242"/>
    </source>
</evidence>
<dbReference type="AlphaFoldDB" id="A0A812BAQ4"/>
<organism evidence="9 10">
    <name type="scientific">Acanthosepion pharaonis</name>
    <name type="common">Pharaoh cuttlefish</name>
    <name type="synonym">Sepia pharaonis</name>
    <dbReference type="NCBI Taxonomy" id="158019"/>
    <lineage>
        <taxon>Eukaryota</taxon>
        <taxon>Metazoa</taxon>
        <taxon>Spiralia</taxon>
        <taxon>Lophotrochozoa</taxon>
        <taxon>Mollusca</taxon>
        <taxon>Cephalopoda</taxon>
        <taxon>Coleoidea</taxon>
        <taxon>Decapodiformes</taxon>
        <taxon>Sepiida</taxon>
        <taxon>Sepiina</taxon>
        <taxon>Sepiidae</taxon>
        <taxon>Acanthosepion</taxon>
    </lineage>
</organism>
<gene>
    <name evidence="9" type="ORF">SPHA_13823</name>
</gene>
<evidence type="ECO:0000256" key="6">
    <source>
        <dbReference type="ARBA" id="ARBA00022490"/>
    </source>
</evidence>
<comment type="subcellular location">
    <subcellularLocation>
        <location evidence="2">Cytoplasm</location>
    </subcellularLocation>
    <subcellularLocation>
        <location evidence="1">Nucleus</location>
    </subcellularLocation>
</comment>
<dbReference type="GO" id="GO:0005829">
    <property type="term" value="C:cytosol"/>
    <property type="evidence" value="ECO:0007669"/>
    <property type="project" value="TreeGrafter"/>
</dbReference>
<keyword evidence="8" id="KW-0539">Nucleus</keyword>
<name>A0A812BAQ4_ACAPH</name>
<dbReference type="PANTHER" id="PTHR15641:SF1">
    <property type="entry name" value="ELONGATOR COMPLEX PROTEIN 5"/>
    <property type="match status" value="1"/>
</dbReference>
<comment type="pathway">
    <text evidence="3">tRNA modification; 5-methoxycarbonylmethyl-2-thiouridine-tRNA biosynthesis.</text>
</comment>
<evidence type="ECO:0000256" key="3">
    <source>
        <dbReference type="ARBA" id="ARBA00005043"/>
    </source>
</evidence>
<dbReference type="EMBL" id="CAHIKZ030000465">
    <property type="protein sequence ID" value="CAE1175805.1"/>
    <property type="molecule type" value="Genomic_DNA"/>
</dbReference>
<evidence type="ECO:0000256" key="4">
    <source>
        <dbReference type="ARBA" id="ARBA00009567"/>
    </source>
</evidence>
<dbReference type="Gene3D" id="3.40.50.300">
    <property type="entry name" value="P-loop containing nucleotide triphosphate hydrolases"/>
    <property type="match status" value="1"/>
</dbReference>
<reference evidence="9" key="1">
    <citation type="submission" date="2021-01" db="EMBL/GenBank/DDBJ databases">
        <authorList>
            <person name="Li R."/>
            <person name="Bekaert M."/>
        </authorList>
    </citation>
    <scope>NUCLEOTIDE SEQUENCE</scope>
    <source>
        <strain evidence="9">Farmed</strain>
    </source>
</reference>
<evidence type="ECO:0000256" key="1">
    <source>
        <dbReference type="ARBA" id="ARBA00004123"/>
    </source>
</evidence>
<evidence type="ECO:0000256" key="5">
    <source>
        <dbReference type="ARBA" id="ARBA00020264"/>
    </source>
</evidence>
<dbReference type="GO" id="GO:0000049">
    <property type="term" value="F:tRNA binding"/>
    <property type="evidence" value="ECO:0007669"/>
    <property type="project" value="TreeGrafter"/>
</dbReference>